<dbReference type="AlphaFoldDB" id="V6ARK7"/>
<keyword evidence="2" id="KW-1185">Reference proteome</keyword>
<dbReference type="Proteomes" id="UP000018159">
    <property type="component" value="Unassembled WGS sequence"/>
</dbReference>
<evidence type="ECO:0000313" key="2">
    <source>
        <dbReference type="Proteomes" id="UP000018159"/>
    </source>
</evidence>
<dbReference type="EMBL" id="CBTY010000006">
    <property type="protein sequence ID" value="CDI05155.1"/>
    <property type="molecule type" value="Genomic_DNA"/>
</dbReference>
<reference evidence="1 2" key="1">
    <citation type="journal article" date="2013" name="PLoS ONE">
        <title>Enrichment and Genome Sequence of the Group I.1a Ammonia-Oxidizing Archaeon ?Ca. Nitrosotenuis uzonensis? Representing a Clade Globally.</title>
        <authorList>
            <person name="Lebedeva E.V."/>
            <person name="Hatzenpichler R."/>
            <person name="Pelletier E."/>
            <person name="Schuster N."/>
            <person name="Hauzmayer S."/>
            <person name="Bulaev A."/>
            <person name="Grigor'eva N.V."/>
            <person name="Galushko A."/>
            <person name="Schmid M."/>
            <person name="Palatinszky M."/>
            <person name="Le Paslier D."/>
            <person name="Daims H."/>
            <person name="Wagner M."/>
        </authorList>
    </citation>
    <scope>NUCLEOTIDE SEQUENCE [LARGE SCALE GENOMIC DNA]</scope>
    <source>
        <strain evidence="1 2">N4</strain>
    </source>
</reference>
<name>V6ARK7_9ARCH</name>
<organism evidence="1 2">
    <name type="scientific">Candidatus Nitrosotenuis uzonensis</name>
    <dbReference type="NCBI Taxonomy" id="1407055"/>
    <lineage>
        <taxon>Archaea</taxon>
        <taxon>Nitrososphaerota</taxon>
        <taxon>Candidatus Nitrosotenuis</taxon>
    </lineage>
</organism>
<evidence type="ECO:0000313" key="1">
    <source>
        <dbReference type="EMBL" id="CDI05155.1"/>
    </source>
</evidence>
<gene>
    <name evidence="1" type="ORF">NITUZ_140230</name>
</gene>
<sequence>MEKSKLEKKFTSMIDTFRQEYEKLSPEEKRYCGPAESLSKLCQIYIITCKDYELYLVIKTSFPDLPDKLVKVIEVTPKNFEKQLEDFSNQDIWKREIEGEFGKTRTYDFFLPQIVEFGRKMRQRSLELQSKLTGFWGNSLAFWDFAGSIDDIDLDAKAKFTIQVCKNSFTRLQAQTTNDDVQPSTFAPKTGWGAYFYPFILIGEFKKTFMGQLSGGDHLHLDDTVYDGKFDHIHLIVNRDGLVGLDTEEGTKANNVINTIFGTALLLGLNCYANRLHELATVFVKDRLFVHSWQIAGLRTVPYDYRSRYVKLDVLRRLSVPIEVLTEILQTAEKIWQGKFAGELRLLLESYTHAQNNELLQSFNTSWLVIEKYLRQKWDKKLQSDGMRKQLKNWDLGRILDVLKTDDDITADDFHKMDELRETRNIVFHGKDEIDVKKSIECFEAALTIIRNETEVSKKFDSSQFETIDV</sequence>
<dbReference type="OrthoDB" id="359544at2157"/>
<dbReference type="RefSeq" id="WP_048194586.1">
    <property type="nucleotide sequence ID" value="NZ_CBTY010000006.1"/>
</dbReference>
<protein>
    <submittedName>
        <fullName evidence="1">Uncharacterized protein</fullName>
    </submittedName>
</protein>
<accession>V6ARK7</accession>
<comment type="caution">
    <text evidence="1">The sequence shown here is derived from an EMBL/GenBank/DDBJ whole genome shotgun (WGS) entry which is preliminary data.</text>
</comment>
<proteinExistence type="predicted"/>